<evidence type="ECO:0000313" key="1">
    <source>
        <dbReference type="EMBL" id="CCD49953.1"/>
    </source>
</evidence>
<dbReference type="InParanoid" id="G2YDV5"/>
<dbReference type="OrthoDB" id="10283361at2759"/>
<proteinExistence type="predicted"/>
<dbReference type="EMBL" id="FQ790321">
    <property type="protein sequence ID" value="CCD49953.1"/>
    <property type="molecule type" value="Genomic_DNA"/>
</dbReference>
<protein>
    <submittedName>
        <fullName evidence="1">Uncharacterized protein</fullName>
    </submittedName>
</protein>
<accession>G2YDV5</accession>
<sequence length="114" mass="13168">MSNYIEATMQDPPSQEVNKLVARFKRLNIEDTFQPSRKLGEASASRVKSHLYHVLTLNPRELNMNISRRSQGRQWHGCHFRASHENLVVHIGHLILRSHVLHPNADSVTIWHSS</sequence>
<dbReference type="Proteomes" id="UP000008177">
    <property type="component" value="Unplaced contigs"/>
</dbReference>
<gene>
    <name evidence="1" type="ORF">BofuT4_P096610.1</name>
</gene>
<evidence type="ECO:0000313" key="2">
    <source>
        <dbReference type="Proteomes" id="UP000008177"/>
    </source>
</evidence>
<reference evidence="2" key="1">
    <citation type="journal article" date="2011" name="PLoS Genet.">
        <title>Genomic analysis of the necrotrophic fungal pathogens Sclerotinia sclerotiorum and Botrytis cinerea.</title>
        <authorList>
            <person name="Amselem J."/>
            <person name="Cuomo C.A."/>
            <person name="van Kan J.A."/>
            <person name="Viaud M."/>
            <person name="Benito E.P."/>
            <person name="Couloux A."/>
            <person name="Coutinho P.M."/>
            <person name="de Vries R.P."/>
            <person name="Dyer P.S."/>
            <person name="Fillinger S."/>
            <person name="Fournier E."/>
            <person name="Gout L."/>
            <person name="Hahn M."/>
            <person name="Kohn L."/>
            <person name="Lapalu N."/>
            <person name="Plummer K.M."/>
            <person name="Pradier J.M."/>
            <person name="Quevillon E."/>
            <person name="Sharon A."/>
            <person name="Simon A."/>
            <person name="ten Have A."/>
            <person name="Tudzynski B."/>
            <person name="Tudzynski P."/>
            <person name="Wincker P."/>
            <person name="Andrew M."/>
            <person name="Anthouard V."/>
            <person name="Beever R.E."/>
            <person name="Beffa R."/>
            <person name="Benoit I."/>
            <person name="Bouzid O."/>
            <person name="Brault B."/>
            <person name="Chen Z."/>
            <person name="Choquer M."/>
            <person name="Collemare J."/>
            <person name="Cotton P."/>
            <person name="Danchin E.G."/>
            <person name="Da Silva C."/>
            <person name="Gautier A."/>
            <person name="Giraud C."/>
            <person name="Giraud T."/>
            <person name="Gonzalez C."/>
            <person name="Grossetete S."/>
            <person name="Guldener U."/>
            <person name="Henrissat B."/>
            <person name="Howlett B.J."/>
            <person name="Kodira C."/>
            <person name="Kretschmer M."/>
            <person name="Lappartient A."/>
            <person name="Leroch M."/>
            <person name="Levis C."/>
            <person name="Mauceli E."/>
            <person name="Neuveglise C."/>
            <person name="Oeser B."/>
            <person name="Pearson M."/>
            <person name="Poulain J."/>
            <person name="Poussereau N."/>
            <person name="Quesneville H."/>
            <person name="Rascle C."/>
            <person name="Schumacher J."/>
            <person name="Segurens B."/>
            <person name="Sexton A."/>
            <person name="Silva E."/>
            <person name="Sirven C."/>
            <person name="Soanes D.M."/>
            <person name="Talbot N.J."/>
            <person name="Templeton M."/>
            <person name="Yandava C."/>
            <person name="Yarden O."/>
            <person name="Zeng Q."/>
            <person name="Rollins J.A."/>
            <person name="Lebrun M.H."/>
            <person name="Dickman M."/>
        </authorList>
    </citation>
    <scope>NUCLEOTIDE SEQUENCE [LARGE SCALE GENOMIC DNA]</scope>
    <source>
        <strain evidence="2">T4</strain>
    </source>
</reference>
<name>G2YDV5_BOTF4</name>
<dbReference type="HOGENOM" id="CLU_2120731_0_0_1"/>
<organism evidence="1 2">
    <name type="scientific">Botryotinia fuckeliana (strain T4)</name>
    <name type="common">Noble rot fungus</name>
    <name type="synonym">Botrytis cinerea</name>
    <dbReference type="NCBI Taxonomy" id="999810"/>
    <lineage>
        <taxon>Eukaryota</taxon>
        <taxon>Fungi</taxon>
        <taxon>Dikarya</taxon>
        <taxon>Ascomycota</taxon>
        <taxon>Pezizomycotina</taxon>
        <taxon>Leotiomycetes</taxon>
        <taxon>Helotiales</taxon>
        <taxon>Sclerotiniaceae</taxon>
        <taxon>Botrytis</taxon>
    </lineage>
</organism>
<dbReference type="AlphaFoldDB" id="G2YDV5"/>